<protein>
    <submittedName>
        <fullName evidence="1">Uncharacterized protein</fullName>
    </submittedName>
</protein>
<evidence type="ECO:0000313" key="1">
    <source>
        <dbReference type="EMBL" id="KKK84239.1"/>
    </source>
</evidence>
<organism evidence="1">
    <name type="scientific">marine sediment metagenome</name>
    <dbReference type="NCBI Taxonomy" id="412755"/>
    <lineage>
        <taxon>unclassified sequences</taxon>
        <taxon>metagenomes</taxon>
        <taxon>ecological metagenomes</taxon>
    </lineage>
</organism>
<sequence>MKKILIVLFTGILVFGCTNKDIEFDDFKYYSIYFPYQMPIRTIILGDEAVGDNTIDQERAFSIGLTIGGAYENRLERQITIAYAPELAENIVDAATG</sequence>
<accession>A0A0F9B0N3</accession>
<reference evidence="1" key="1">
    <citation type="journal article" date="2015" name="Nature">
        <title>Complex archaea that bridge the gap between prokaryotes and eukaryotes.</title>
        <authorList>
            <person name="Spang A."/>
            <person name="Saw J.H."/>
            <person name="Jorgensen S.L."/>
            <person name="Zaremba-Niedzwiedzka K."/>
            <person name="Martijn J."/>
            <person name="Lind A.E."/>
            <person name="van Eijk R."/>
            <person name="Schleper C."/>
            <person name="Guy L."/>
            <person name="Ettema T.J."/>
        </authorList>
    </citation>
    <scope>NUCLEOTIDE SEQUENCE</scope>
</reference>
<dbReference type="PROSITE" id="PS51257">
    <property type="entry name" value="PROKAR_LIPOPROTEIN"/>
    <property type="match status" value="1"/>
</dbReference>
<proteinExistence type="predicted"/>
<comment type="caution">
    <text evidence="1">The sequence shown here is derived from an EMBL/GenBank/DDBJ whole genome shotgun (WGS) entry which is preliminary data.</text>
</comment>
<feature type="non-terminal residue" evidence="1">
    <location>
        <position position="97"/>
    </location>
</feature>
<dbReference type="EMBL" id="LAZR01051868">
    <property type="protein sequence ID" value="KKK84239.1"/>
    <property type="molecule type" value="Genomic_DNA"/>
</dbReference>
<dbReference type="AlphaFoldDB" id="A0A0F9B0N3"/>
<dbReference type="Gene3D" id="2.60.40.1740">
    <property type="entry name" value="hypothetical protein (bacova_03559)"/>
    <property type="match status" value="1"/>
</dbReference>
<name>A0A0F9B0N3_9ZZZZ</name>
<gene>
    <name evidence="1" type="ORF">LCGC14_2785340</name>
</gene>